<feature type="transmembrane region" description="Helical" evidence="2">
    <location>
        <begin position="317"/>
        <end position="341"/>
    </location>
</feature>
<reference evidence="3" key="1">
    <citation type="journal article" date="2021" name="Syst. Biodivers.">
        <title>Quest for the type species of the genus Hepatozoon # phylogenetic position of hemogregarines of rats and consequences for taxonomy.</title>
        <authorList>
            <person name="Hrazdilova K."/>
            <person name="Cervena B."/>
            <person name="Blanvillain C."/>
            <person name="Foronda P."/>
            <person name="Modry D."/>
        </authorList>
    </citation>
    <scope>NUCLEOTIDE SEQUENCE</scope>
    <source>
        <strain evidence="3">R50</strain>
    </source>
</reference>
<feature type="transmembrane region" description="Helical" evidence="2">
    <location>
        <begin position="68"/>
        <end position="89"/>
    </location>
</feature>
<feature type="transmembrane region" description="Helical" evidence="2">
    <location>
        <begin position="29"/>
        <end position="48"/>
    </location>
</feature>
<evidence type="ECO:0000256" key="1">
    <source>
        <dbReference type="RuleBase" id="RU000369"/>
    </source>
</evidence>
<keyword evidence="1" id="KW-0813">Transport</keyword>
<dbReference type="InterPro" id="IPR000883">
    <property type="entry name" value="Cyt_C_Oxase_1"/>
</dbReference>
<proteinExistence type="inferred from homology"/>
<comment type="subcellular location">
    <subcellularLocation>
        <location evidence="1">Mitochondrion inner membrane</location>
        <topology evidence="1">Multi-pass membrane protein</topology>
    </subcellularLocation>
</comment>
<dbReference type="GO" id="GO:0020037">
    <property type="term" value="F:heme binding"/>
    <property type="evidence" value="ECO:0007669"/>
    <property type="project" value="InterPro"/>
</dbReference>
<dbReference type="GO" id="GO:0004129">
    <property type="term" value="F:cytochrome-c oxidase activity"/>
    <property type="evidence" value="ECO:0007669"/>
    <property type="project" value="UniProtKB-EC"/>
</dbReference>
<feature type="transmembrane region" description="Helical" evidence="2">
    <location>
        <begin position="244"/>
        <end position="267"/>
    </location>
</feature>
<dbReference type="EC" id="7.1.1.9" evidence="1"/>
<dbReference type="Gene3D" id="1.20.210.10">
    <property type="entry name" value="Cytochrome c oxidase-like, subunit I domain"/>
    <property type="match status" value="1"/>
</dbReference>
<dbReference type="GO" id="GO:0005743">
    <property type="term" value="C:mitochondrial inner membrane"/>
    <property type="evidence" value="ECO:0007669"/>
    <property type="project" value="UniProtKB-SubCell"/>
</dbReference>
<dbReference type="UniPathway" id="UPA00705"/>
<feature type="transmembrane region" description="Helical" evidence="2">
    <location>
        <begin position="116"/>
        <end position="136"/>
    </location>
</feature>
<comment type="catalytic activity">
    <reaction evidence="1">
        <text>4 Fe(II)-[cytochrome c] + O2 + 8 H(+)(in) = 4 Fe(III)-[cytochrome c] + 2 H2O + 4 H(+)(out)</text>
        <dbReference type="Rhea" id="RHEA:11436"/>
        <dbReference type="Rhea" id="RHEA-COMP:10350"/>
        <dbReference type="Rhea" id="RHEA-COMP:14399"/>
        <dbReference type="ChEBI" id="CHEBI:15377"/>
        <dbReference type="ChEBI" id="CHEBI:15378"/>
        <dbReference type="ChEBI" id="CHEBI:15379"/>
        <dbReference type="ChEBI" id="CHEBI:29033"/>
        <dbReference type="ChEBI" id="CHEBI:29034"/>
        <dbReference type="EC" id="7.1.1.9"/>
    </reaction>
</comment>
<keyword evidence="2" id="KW-1133">Transmembrane helix</keyword>
<sequence>MYFVANTFPFKFHFSLVLSNCNHKTLGLYYLWFALLFGIMATLMSLLIRIELYSSGIRMISMENQNYFNYTFTLHGLIMIFFNVQPALFGGFGNYYVPVLCGSSEVAFPRLNSISLLLLPVAFLLVLLSSLSEFGYGPGWTLYPPLSTTLSLSPLAIDVIVAGLLLTGFSSLLSSINFMTTIFHLRTNGYSLGIITFNSWSIIFTSLMLISTLPVLSAALVMLITDLHFNTIFFDPVFYGDPVLYQHLFWFFGHPEVYILIIPGFAIISQVISTSYNKVIFGSQSMILAMGCISVLGNMVWAHHMMTVGLEGDTRSYFTAVTILISLPTGTKVFNWITTYMGSNNVTYHSSTLYALSFIITFTLGGTTGVVLGNAAVDVSLHDTYYVIAHFHFVLSLGAVISILAGISSFQTNFFGFNLVANRVAILFTMIFLTGIFITFIPMHILGFSVMPRRIPDYPDNLNSWNQLCSLGSAILIFGTVFLYSRSAIMNIWRLVV</sequence>
<dbReference type="PANTHER" id="PTHR10422">
    <property type="entry name" value="CYTOCHROME C OXIDASE SUBUNIT 1"/>
    <property type="match status" value="1"/>
</dbReference>
<feature type="transmembrane region" description="Helical" evidence="2">
    <location>
        <begin position="420"/>
        <end position="445"/>
    </location>
</feature>
<dbReference type="PRINTS" id="PR01165">
    <property type="entry name" value="CYCOXIDASEI"/>
</dbReference>
<evidence type="ECO:0000256" key="2">
    <source>
        <dbReference type="SAM" id="Phobius"/>
    </source>
</evidence>
<dbReference type="SUPFAM" id="SSF81442">
    <property type="entry name" value="Cytochrome c oxidase subunit I-like"/>
    <property type="match status" value="1"/>
</dbReference>
<dbReference type="AlphaFoldDB" id="A0A8F1N6I4"/>
<evidence type="ECO:0000313" key="3">
    <source>
        <dbReference type="EMBL" id="QWQ50063.1"/>
    </source>
</evidence>
<feature type="transmembrane region" description="Helical" evidence="2">
    <location>
        <begin position="353"/>
        <end position="373"/>
    </location>
</feature>
<dbReference type="GO" id="GO:0015990">
    <property type="term" value="P:electron transport coupled proton transport"/>
    <property type="evidence" value="ECO:0007669"/>
    <property type="project" value="TreeGrafter"/>
</dbReference>
<protein>
    <recommendedName>
        <fullName evidence="1">Cytochrome c oxidase subunit 1</fullName>
        <ecNumber evidence="1">7.1.1.9</ecNumber>
    </recommendedName>
</protein>
<feature type="transmembrane region" description="Helical" evidence="2">
    <location>
        <begin position="385"/>
        <end position="408"/>
    </location>
</feature>
<dbReference type="InterPro" id="IPR023615">
    <property type="entry name" value="Cyt_c_Oxase_su1_BS"/>
</dbReference>
<organism evidence="3">
    <name type="scientific">Hepatozoon sp</name>
    <dbReference type="NCBI Taxonomy" id="1484059"/>
    <lineage>
        <taxon>Eukaryota</taxon>
        <taxon>Sar</taxon>
        <taxon>Alveolata</taxon>
        <taxon>Apicomplexa</taxon>
        <taxon>Adeleorina</taxon>
        <taxon>Hepatozoidae</taxon>
        <taxon>Hepatozoon</taxon>
    </lineage>
</organism>
<feature type="transmembrane region" description="Helical" evidence="2">
    <location>
        <begin position="200"/>
        <end position="224"/>
    </location>
</feature>
<dbReference type="GO" id="GO:0046872">
    <property type="term" value="F:metal ion binding"/>
    <property type="evidence" value="ECO:0007669"/>
    <property type="project" value="UniProtKB-KW"/>
</dbReference>
<keyword evidence="1" id="KW-0349">Heme</keyword>
<name>A0A8F1N6I4_9APIC</name>
<accession>A0A8F1N6I4</accession>
<gene>
    <name evidence="3" type="primary">COX1</name>
</gene>
<feature type="transmembrane region" description="Helical" evidence="2">
    <location>
        <begin position="465"/>
        <end position="484"/>
    </location>
</feature>
<keyword evidence="1" id="KW-0679">Respiratory chain</keyword>
<keyword evidence="1 2" id="KW-0812">Transmembrane</keyword>
<dbReference type="EMBL" id="MT936932">
    <property type="protein sequence ID" value="QWQ50063.1"/>
    <property type="molecule type" value="Genomic_DNA"/>
</dbReference>
<keyword evidence="1" id="KW-0999">Mitochondrion inner membrane</keyword>
<feature type="transmembrane region" description="Helical" evidence="2">
    <location>
        <begin position="156"/>
        <end position="179"/>
    </location>
</feature>
<keyword evidence="1 3" id="KW-0496">Mitochondrion</keyword>
<dbReference type="GO" id="GO:0006123">
    <property type="term" value="P:mitochondrial electron transport, cytochrome c to oxygen"/>
    <property type="evidence" value="ECO:0007669"/>
    <property type="project" value="TreeGrafter"/>
</dbReference>
<keyword evidence="1" id="KW-0186">Copper</keyword>
<dbReference type="PANTHER" id="PTHR10422:SF18">
    <property type="entry name" value="CYTOCHROME C OXIDASE SUBUNIT 1"/>
    <property type="match status" value="1"/>
</dbReference>
<comment type="function">
    <text evidence="1">Component of the cytochrome c oxidase, the last enzyme in the mitochondrial electron transport chain which drives oxidative phosphorylation. The respiratory chain contains 3 multisubunit complexes succinate dehydrogenase (complex II, CII), ubiquinol-cytochrome c oxidoreductase (cytochrome b-c1 complex, complex III, CIII) and cytochrome c oxidase (complex IV, CIV), that cooperate to transfer electrons derived from NADH and succinate to molecular oxygen, creating an electrochemical gradient over the inner membrane that drives transmembrane transport and the ATP synthase. Cytochrome c oxidase is the component of the respiratory chain that catalyzes the reduction of oxygen to water. Electrons originating from reduced cytochrome c in the intermembrane space (IMS) are transferred via the dinuclear copper A center (CU(A)) of subunit 2 and heme A of subunit 1 to the active site in subunit 1, a binuclear center (BNC) formed by heme A3 and copper B (CU(B)). The BNC reduces molecular oxygen to 2 water molecules using 4 electrons from cytochrome c in the IMS and 4 protons from the mitochondrial matrix.</text>
</comment>
<comment type="similarity">
    <text evidence="1">Belongs to the heme-copper respiratory oxidase family.</text>
</comment>
<dbReference type="InterPro" id="IPR036927">
    <property type="entry name" value="Cyt_c_oxase-like_su1_sf"/>
</dbReference>
<dbReference type="PROSITE" id="PS00077">
    <property type="entry name" value="COX1_CUB"/>
    <property type="match status" value="1"/>
</dbReference>
<keyword evidence="1 2" id="KW-0472">Membrane</keyword>
<keyword evidence="1" id="KW-0249">Electron transport</keyword>
<keyword evidence="1" id="KW-0408">Iron</keyword>
<comment type="pathway">
    <text evidence="1">Energy metabolism; oxidative phosphorylation.</text>
</comment>
<feature type="transmembrane region" description="Helical" evidence="2">
    <location>
        <begin position="279"/>
        <end position="297"/>
    </location>
</feature>
<keyword evidence="1" id="KW-0479">Metal-binding</keyword>
<geneLocation type="mitochondrion" evidence="3"/>
<dbReference type="Pfam" id="PF00115">
    <property type="entry name" value="COX1"/>
    <property type="match status" value="1"/>
</dbReference>